<accession>A0A926N7U2</accession>
<evidence type="ECO:0000256" key="1">
    <source>
        <dbReference type="ARBA" id="ARBA00006100"/>
    </source>
</evidence>
<dbReference type="GO" id="GO:0005737">
    <property type="term" value="C:cytoplasm"/>
    <property type="evidence" value="ECO:0007669"/>
    <property type="project" value="UniProtKB-SubCell"/>
</dbReference>
<dbReference type="PANTHER" id="PTHR13932:SF5">
    <property type="entry name" value="RADICAL S-ADENOSYL METHIONINE DOMAIN-CONTAINING PROTEIN 1, MITOCHONDRIAL"/>
    <property type="match status" value="1"/>
</dbReference>
<dbReference type="InterPro" id="IPR034505">
    <property type="entry name" value="Coproporphyrinogen-III_oxidase"/>
</dbReference>
<reference evidence="5" key="1">
    <citation type="submission" date="2020-09" db="EMBL/GenBank/DDBJ databases">
        <title>A novel bacterium of genus Hazenella, isolated from South China Sea.</title>
        <authorList>
            <person name="Huang H."/>
            <person name="Mo K."/>
            <person name="Hu Y."/>
        </authorList>
    </citation>
    <scope>NUCLEOTIDE SEQUENCE</scope>
    <source>
        <strain evidence="5">IB182357</strain>
    </source>
</reference>
<organism evidence="5 6">
    <name type="scientific">Polycladospora coralii</name>
    <dbReference type="NCBI Taxonomy" id="2771432"/>
    <lineage>
        <taxon>Bacteria</taxon>
        <taxon>Bacillati</taxon>
        <taxon>Bacillota</taxon>
        <taxon>Bacilli</taxon>
        <taxon>Bacillales</taxon>
        <taxon>Thermoactinomycetaceae</taxon>
        <taxon>Polycladospora</taxon>
    </lineage>
</organism>
<comment type="function">
    <text evidence="3">Probably acts as a heme chaperone, transferring heme to an unknown acceptor. Binds one molecule of heme per monomer, possibly covalently. Binds 1 [4Fe-4S] cluster. The cluster is coordinated with 3 cysteines and an exchangeable S-adenosyl-L-methionine.</text>
</comment>
<comment type="caution">
    <text evidence="5">The sequence shown here is derived from an EMBL/GenBank/DDBJ whole genome shotgun (WGS) entry which is preliminary data.</text>
</comment>
<dbReference type="SFLD" id="SFLDF00288">
    <property type="entry name" value="HemN-like__clustered_with_nucl"/>
    <property type="match status" value="1"/>
</dbReference>
<dbReference type="InterPro" id="IPR058240">
    <property type="entry name" value="rSAM_sf"/>
</dbReference>
<dbReference type="InterPro" id="IPR004559">
    <property type="entry name" value="HemW-like"/>
</dbReference>
<dbReference type="InterPro" id="IPR006638">
    <property type="entry name" value="Elp3/MiaA/NifB-like_rSAM"/>
</dbReference>
<keyword evidence="3" id="KW-0408">Iron</keyword>
<dbReference type="SFLD" id="SFLDG01082">
    <property type="entry name" value="B12-binding_domain_containing"/>
    <property type="match status" value="1"/>
</dbReference>
<dbReference type="SFLD" id="SFLDF00562">
    <property type="entry name" value="HemN-like__clustered_with_heat"/>
    <property type="match status" value="1"/>
</dbReference>
<keyword evidence="3" id="KW-0143">Chaperone</keyword>
<dbReference type="PANTHER" id="PTHR13932">
    <property type="entry name" value="COPROPORPHYRINIGEN III OXIDASE"/>
    <property type="match status" value="1"/>
</dbReference>
<dbReference type="GO" id="GO:0004109">
    <property type="term" value="F:coproporphyrinogen oxidase activity"/>
    <property type="evidence" value="ECO:0007669"/>
    <property type="project" value="InterPro"/>
</dbReference>
<keyword evidence="3" id="KW-0949">S-adenosyl-L-methionine</keyword>
<dbReference type="Proteomes" id="UP000661691">
    <property type="component" value="Unassembled WGS sequence"/>
</dbReference>
<evidence type="ECO:0000256" key="2">
    <source>
        <dbReference type="ARBA" id="ARBA00017228"/>
    </source>
</evidence>
<dbReference type="SMART" id="SM00729">
    <property type="entry name" value="Elp3"/>
    <property type="match status" value="1"/>
</dbReference>
<dbReference type="Pfam" id="PF06969">
    <property type="entry name" value="HemN_C"/>
    <property type="match status" value="1"/>
</dbReference>
<dbReference type="Gene3D" id="3.80.30.20">
    <property type="entry name" value="tm_1862 like domain"/>
    <property type="match status" value="1"/>
</dbReference>
<dbReference type="AlphaFoldDB" id="A0A926N7U2"/>
<dbReference type="GO" id="GO:0006779">
    <property type="term" value="P:porphyrin-containing compound biosynthetic process"/>
    <property type="evidence" value="ECO:0007669"/>
    <property type="project" value="InterPro"/>
</dbReference>
<keyword evidence="3" id="KW-0004">4Fe-4S</keyword>
<dbReference type="CDD" id="cd01335">
    <property type="entry name" value="Radical_SAM"/>
    <property type="match status" value="1"/>
</dbReference>
<dbReference type="InterPro" id="IPR007197">
    <property type="entry name" value="rSAM"/>
</dbReference>
<protein>
    <recommendedName>
        <fullName evidence="2 3">Heme chaperone HemW</fullName>
    </recommendedName>
</protein>
<feature type="domain" description="Radical SAM core" evidence="4">
    <location>
        <begin position="1"/>
        <end position="235"/>
    </location>
</feature>
<dbReference type="RefSeq" id="WP_191138972.1">
    <property type="nucleotide sequence ID" value="NZ_JACXAG020000002.1"/>
</dbReference>
<keyword evidence="6" id="KW-1185">Reference proteome</keyword>
<sequence>MRPRAVYIHIPFCTQKCHYCDFTAYVVDGQPVDDYLTALEKEMKMITKEVPPGQIEAIFIGGGTPTVLTPTQMERLLMGIQKHFPEQSPSIEFTIEANPGTTTPELLTVMKKGGINRISFGVQTFRNTLLREIGRIHDNADIKRSVQQARQAGFQNISLDLMFGLPQQTVADMEETLIEAMKLSPDHISCYSLKVEEGTLFHHLQERKELPLPSEEEEFEMYQLVRSFLVQQGYHQYEVSNFAKPGYESTHNLTYWKNESYYGLGTGAHGYVKPTRYMNIKGVKEYIRQIEGEQRPIADQFSERLEEEIENFMMLGLRLLDGISKQTFYERFGFDVDQIFQAEISDLINQGFLYLEGDRISLTEKGLIFGNHVFGTFIGTLDKIEHK</sequence>
<name>A0A926N7U2_9BACL</name>
<keyword evidence="3" id="KW-0411">Iron-sulfur</keyword>
<comment type="subcellular location">
    <subcellularLocation>
        <location evidence="3">Cytoplasm</location>
    </subcellularLocation>
</comment>
<evidence type="ECO:0000313" key="6">
    <source>
        <dbReference type="Proteomes" id="UP000661691"/>
    </source>
</evidence>
<dbReference type="GO" id="GO:0051539">
    <property type="term" value="F:4 iron, 4 sulfur cluster binding"/>
    <property type="evidence" value="ECO:0007669"/>
    <property type="project" value="UniProtKB-UniRule"/>
</dbReference>
<proteinExistence type="inferred from homology"/>
<gene>
    <name evidence="5" type="ORF">IC620_02035</name>
</gene>
<comment type="similarity">
    <text evidence="1">Belongs to the anaerobic coproporphyrinogen-III oxidase family. HemW subfamily.</text>
</comment>
<dbReference type="InterPro" id="IPR010723">
    <property type="entry name" value="HemN_C"/>
</dbReference>
<dbReference type="Pfam" id="PF04055">
    <property type="entry name" value="Radical_SAM"/>
    <property type="match status" value="1"/>
</dbReference>
<keyword evidence="3" id="KW-0349">Heme</keyword>
<evidence type="ECO:0000259" key="4">
    <source>
        <dbReference type="PROSITE" id="PS51918"/>
    </source>
</evidence>
<evidence type="ECO:0000313" key="5">
    <source>
        <dbReference type="EMBL" id="MBD1371138.1"/>
    </source>
</evidence>
<dbReference type="SFLD" id="SFLDG01065">
    <property type="entry name" value="anaerobic_coproporphyrinogen-I"/>
    <property type="match status" value="1"/>
</dbReference>
<dbReference type="SUPFAM" id="SSF102114">
    <property type="entry name" value="Radical SAM enzymes"/>
    <property type="match status" value="1"/>
</dbReference>
<dbReference type="NCBIfam" id="TIGR00539">
    <property type="entry name" value="hemN_rel"/>
    <property type="match status" value="1"/>
</dbReference>
<dbReference type="InterPro" id="IPR023404">
    <property type="entry name" value="rSAM_horseshoe"/>
</dbReference>
<dbReference type="SFLD" id="SFLDS00029">
    <property type="entry name" value="Radical_SAM"/>
    <property type="match status" value="1"/>
</dbReference>
<keyword evidence="3" id="KW-0479">Metal-binding</keyword>
<dbReference type="GO" id="GO:0046872">
    <property type="term" value="F:metal ion binding"/>
    <property type="evidence" value="ECO:0007669"/>
    <property type="project" value="UniProtKB-UniRule"/>
</dbReference>
<keyword evidence="3" id="KW-0963">Cytoplasm</keyword>
<dbReference type="PROSITE" id="PS51918">
    <property type="entry name" value="RADICAL_SAM"/>
    <property type="match status" value="1"/>
</dbReference>
<evidence type="ECO:0000256" key="3">
    <source>
        <dbReference type="RuleBase" id="RU364116"/>
    </source>
</evidence>
<dbReference type="EMBL" id="JACXAH010000002">
    <property type="protein sequence ID" value="MBD1371138.1"/>
    <property type="molecule type" value="Genomic_DNA"/>
</dbReference>